<feature type="transmembrane region" description="Helical" evidence="1">
    <location>
        <begin position="207"/>
        <end position="225"/>
    </location>
</feature>
<sequence>MDNLRGILLVVVAMAMFTIEDSFIKSLAETFPVGQVLIFLGIGGSCVFATVAFVNRQPIIGPRVFSKMLFWRTLGETGSALFFATALWLVPLSIAAALLQTTSLIVTIGAAFLLGEKVGWRRWTAIFIGLFGVLVIIRPGFDGFQPAALLAVAAAVVLAGRDLATRQLPGGTPSVAVSFWGFMGVIPAGIFLLLLLDAPVWPEFHQLLQFAACVVFGCFGYYLIVTAMRMGEASALAPFRYSRLVFSIILGYFIFDEVPDFWTLVGSGIIISSGIYVIMRERRVLESRVPPVDE</sequence>
<comment type="caution">
    <text evidence="3">The sequence shown here is derived from an EMBL/GenBank/DDBJ whole genome shotgun (WGS) entry which is preliminary data.</text>
</comment>
<feature type="transmembrane region" description="Helical" evidence="1">
    <location>
        <begin position="237"/>
        <end position="255"/>
    </location>
</feature>
<gene>
    <name evidence="3" type="ORF">H1D41_10785</name>
</gene>
<feature type="transmembrane region" description="Helical" evidence="1">
    <location>
        <begin position="147"/>
        <end position="164"/>
    </location>
</feature>
<evidence type="ECO:0000256" key="1">
    <source>
        <dbReference type="SAM" id="Phobius"/>
    </source>
</evidence>
<keyword evidence="1" id="KW-1133">Transmembrane helix</keyword>
<dbReference type="AlphaFoldDB" id="A0A8J7IJE0"/>
<feature type="transmembrane region" description="Helical" evidence="1">
    <location>
        <begin position="123"/>
        <end position="141"/>
    </location>
</feature>
<dbReference type="PANTHER" id="PTHR22911:SF135">
    <property type="entry name" value="BLR4310 PROTEIN"/>
    <property type="match status" value="1"/>
</dbReference>
<dbReference type="PANTHER" id="PTHR22911">
    <property type="entry name" value="ACYL-MALONYL CONDENSING ENZYME-RELATED"/>
    <property type="match status" value="1"/>
</dbReference>
<dbReference type="InterPro" id="IPR037185">
    <property type="entry name" value="EmrE-like"/>
</dbReference>
<feature type="domain" description="EamA" evidence="2">
    <location>
        <begin position="5"/>
        <end position="137"/>
    </location>
</feature>
<feature type="transmembrane region" description="Helical" evidence="1">
    <location>
        <begin position="36"/>
        <end position="56"/>
    </location>
</feature>
<accession>A0A8J7IJE0</accession>
<organism evidence="3 4">
    <name type="scientific">Halocynthiibacter styelae</name>
    <dbReference type="NCBI Taxonomy" id="2761955"/>
    <lineage>
        <taxon>Bacteria</taxon>
        <taxon>Pseudomonadati</taxon>
        <taxon>Pseudomonadota</taxon>
        <taxon>Alphaproteobacteria</taxon>
        <taxon>Rhodobacterales</taxon>
        <taxon>Paracoccaceae</taxon>
        <taxon>Halocynthiibacter</taxon>
    </lineage>
</organism>
<reference evidence="3" key="1">
    <citation type="submission" date="2020-10" db="EMBL/GenBank/DDBJ databases">
        <title>Paenihalocynthiibacter styelae gen. nov., sp. nov., isolated from stalked sea squirt Styela clava.</title>
        <authorList>
            <person name="Kim Y.-O."/>
            <person name="Yoon J.-H."/>
        </authorList>
    </citation>
    <scope>NUCLEOTIDE SEQUENCE</scope>
    <source>
        <strain evidence="3">MYP1-1</strain>
    </source>
</reference>
<evidence type="ECO:0000313" key="3">
    <source>
        <dbReference type="EMBL" id="MBI1494123.1"/>
    </source>
</evidence>
<feature type="transmembrane region" description="Helical" evidence="1">
    <location>
        <begin position="68"/>
        <end position="88"/>
    </location>
</feature>
<feature type="transmembrane region" description="Helical" evidence="1">
    <location>
        <begin position="7"/>
        <end position="24"/>
    </location>
</feature>
<dbReference type="EMBL" id="JADCKQ010000007">
    <property type="protein sequence ID" value="MBI1494123.1"/>
    <property type="molecule type" value="Genomic_DNA"/>
</dbReference>
<feature type="transmembrane region" description="Helical" evidence="1">
    <location>
        <begin position="176"/>
        <end position="195"/>
    </location>
</feature>
<feature type="domain" description="EamA" evidence="2">
    <location>
        <begin position="147"/>
        <end position="278"/>
    </location>
</feature>
<dbReference type="RefSeq" id="WP_228848911.1">
    <property type="nucleotide sequence ID" value="NZ_JADCKQ010000007.1"/>
</dbReference>
<keyword evidence="1" id="KW-0812">Transmembrane</keyword>
<feature type="transmembrane region" description="Helical" evidence="1">
    <location>
        <begin position="94"/>
        <end position="114"/>
    </location>
</feature>
<proteinExistence type="predicted"/>
<evidence type="ECO:0000259" key="2">
    <source>
        <dbReference type="Pfam" id="PF00892"/>
    </source>
</evidence>
<dbReference type="GO" id="GO:0016020">
    <property type="term" value="C:membrane"/>
    <property type="evidence" value="ECO:0007669"/>
    <property type="project" value="InterPro"/>
</dbReference>
<dbReference type="SUPFAM" id="SSF103481">
    <property type="entry name" value="Multidrug resistance efflux transporter EmrE"/>
    <property type="match status" value="2"/>
</dbReference>
<keyword evidence="1" id="KW-0472">Membrane</keyword>
<protein>
    <submittedName>
        <fullName evidence="3">DMT family transporter</fullName>
    </submittedName>
</protein>
<evidence type="ECO:0000313" key="4">
    <source>
        <dbReference type="Proteomes" id="UP000640583"/>
    </source>
</evidence>
<dbReference type="Pfam" id="PF00892">
    <property type="entry name" value="EamA"/>
    <property type="match status" value="2"/>
</dbReference>
<feature type="transmembrane region" description="Helical" evidence="1">
    <location>
        <begin position="261"/>
        <end position="279"/>
    </location>
</feature>
<dbReference type="Proteomes" id="UP000640583">
    <property type="component" value="Unassembled WGS sequence"/>
</dbReference>
<name>A0A8J7IJE0_9RHOB</name>
<keyword evidence="4" id="KW-1185">Reference proteome</keyword>
<dbReference type="InterPro" id="IPR000620">
    <property type="entry name" value="EamA_dom"/>
</dbReference>